<accession>A0ABR2C983</accession>
<name>A0ABR2C983_9ROSI</name>
<evidence type="ECO:0000313" key="1">
    <source>
        <dbReference type="EMBL" id="KAK8515979.1"/>
    </source>
</evidence>
<protein>
    <recommendedName>
        <fullName evidence="3">RNase H type-1 domain-containing protein</fullName>
    </recommendedName>
</protein>
<sequence length="122" mass="13017">MTLDSIRSGPLSPLRHFFMTTFLHPMTRRRGRCLDCGAGIGIVARDSTGSVLWRLTQHSVGLAFPDLAEVDADCGAGIGIVARDSTGSVLWRLTQHSVGLAFPDLAEVDAVLLGIQLACGRV</sequence>
<comment type="caution">
    <text evidence="1">The sequence shown here is derived from an EMBL/GenBank/DDBJ whole genome shotgun (WGS) entry which is preliminary data.</text>
</comment>
<evidence type="ECO:0008006" key="3">
    <source>
        <dbReference type="Google" id="ProtNLM"/>
    </source>
</evidence>
<reference evidence="1 2" key="1">
    <citation type="journal article" date="2024" name="G3 (Bethesda)">
        <title>Genome assembly of Hibiscus sabdariffa L. provides insights into metabolisms of medicinal natural products.</title>
        <authorList>
            <person name="Kim T."/>
        </authorList>
    </citation>
    <scope>NUCLEOTIDE SEQUENCE [LARGE SCALE GENOMIC DNA]</scope>
    <source>
        <strain evidence="1">TK-2024</strain>
        <tissue evidence="1">Old leaves</tissue>
    </source>
</reference>
<gene>
    <name evidence="1" type="ORF">V6N12_066817</name>
</gene>
<dbReference type="Proteomes" id="UP001472677">
    <property type="component" value="Unassembled WGS sequence"/>
</dbReference>
<organism evidence="1 2">
    <name type="scientific">Hibiscus sabdariffa</name>
    <name type="common">roselle</name>
    <dbReference type="NCBI Taxonomy" id="183260"/>
    <lineage>
        <taxon>Eukaryota</taxon>
        <taxon>Viridiplantae</taxon>
        <taxon>Streptophyta</taxon>
        <taxon>Embryophyta</taxon>
        <taxon>Tracheophyta</taxon>
        <taxon>Spermatophyta</taxon>
        <taxon>Magnoliopsida</taxon>
        <taxon>eudicotyledons</taxon>
        <taxon>Gunneridae</taxon>
        <taxon>Pentapetalae</taxon>
        <taxon>rosids</taxon>
        <taxon>malvids</taxon>
        <taxon>Malvales</taxon>
        <taxon>Malvaceae</taxon>
        <taxon>Malvoideae</taxon>
        <taxon>Hibiscus</taxon>
    </lineage>
</organism>
<evidence type="ECO:0000313" key="2">
    <source>
        <dbReference type="Proteomes" id="UP001472677"/>
    </source>
</evidence>
<keyword evidence="2" id="KW-1185">Reference proteome</keyword>
<dbReference type="EMBL" id="JBBPBM010000061">
    <property type="protein sequence ID" value="KAK8515979.1"/>
    <property type="molecule type" value="Genomic_DNA"/>
</dbReference>
<proteinExistence type="predicted"/>